<evidence type="ECO:0000313" key="1">
    <source>
        <dbReference type="EMBL" id="MCM3737056.1"/>
    </source>
</evidence>
<sequence>MSEDKETPERRRESLRQEELKKPTGNMNDAFDRAETGNFADLLGSLGWKGIGVFILIIIIGFMVVSIFLK</sequence>
<dbReference type="EMBL" id="JAMBOP010000018">
    <property type="protein sequence ID" value="MCM3737056.1"/>
    <property type="molecule type" value="Genomic_DNA"/>
</dbReference>
<comment type="caution">
    <text evidence="1">The sequence shown here is derived from an EMBL/GenBank/DDBJ whole genome shotgun (WGS) entry which is preliminary data.</text>
</comment>
<protein>
    <submittedName>
        <fullName evidence="1">DUF6366 family protein</fullName>
    </submittedName>
</protein>
<dbReference type="Proteomes" id="UP001202289">
    <property type="component" value="Unassembled WGS sequence"/>
</dbReference>
<accession>A0ACC6A8G7</accession>
<evidence type="ECO:0000313" key="2">
    <source>
        <dbReference type="Proteomes" id="UP001202289"/>
    </source>
</evidence>
<proteinExistence type="predicted"/>
<reference evidence="1" key="1">
    <citation type="submission" date="2022-05" db="EMBL/GenBank/DDBJ databases">
        <title>Comparative Genomics of Spacecraft Associated Microbes.</title>
        <authorList>
            <person name="Tran M.T."/>
            <person name="Wright A."/>
            <person name="Seuylemezian A."/>
            <person name="Eisen J."/>
            <person name="Coil D."/>
        </authorList>
    </citation>
    <scope>NUCLEOTIDE SEQUENCE</scope>
    <source>
        <strain evidence="1">FAIRING 10M-2.2</strain>
    </source>
</reference>
<name>A0ACC6A8G7_9BACI</name>
<gene>
    <name evidence="1" type="ORF">M3215_14925</name>
</gene>
<organism evidence="1 2">
    <name type="scientific">Bacillus cytotoxicus</name>
    <dbReference type="NCBI Taxonomy" id="580165"/>
    <lineage>
        <taxon>Bacteria</taxon>
        <taxon>Bacillati</taxon>
        <taxon>Bacillota</taxon>
        <taxon>Bacilli</taxon>
        <taxon>Bacillales</taxon>
        <taxon>Bacillaceae</taxon>
        <taxon>Bacillus</taxon>
        <taxon>Bacillus cereus group</taxon>
    </lineage>
</organism>
<keyword evidence="2" id="KW-1185">Reference proteome</keyword>